<evidence type="ECO:0008006" key="4">
    <source>
        <dbReference type="Google" id="ProtNLM"/>
    </source>
</evidence>
<evidence type="ECO:0000313" key="2">
    <source>
        <dbReference type="EMBL" id="AFZ69619.1"/>
    </source>
</evidence>
<evidence type="ECO:0000313" key="3">
    <source>
        <dbReference type="Proteomes" id="UP000010467"/>
    </source>
</evidence>
<protein>
    <recommendedName>
        <fullName evidence="4">Gingipain domain-containing protein</fullName>
    </recommendedName>
</protein>
<sequence>MKSHLSHNSSWWMLSAMITLSLAGCAKTGSAPSSSTLPVLTVISQGPTLGQAQALQAAFGLPVTPYDETDGAIRFLDTTRFHVLPTTPLPDTTPNEEGTPTTNAAFDFAAINAMPVYPDGQAASRTQAAFSAAGLATTGGKAEVEHATFEAVQDDGTVDVSKAIDTQVGYDFSFNGLPLAGPGAKVKVVFDPAGAVSQVQYAMRGVQSGEQVPVITAQQADARAQQRIGKDVLSAQGSAVSPTVRRDLVYYAPPLALKSVTKYFPHYRYVYTSVVNGQTVNSKVVYVPAVQAAPTPTVSMNVVDHHDIEASVHVAGGTAPYTYRWVSSNMGVVGEGPTVRYFVGSEEDAGTLVDETLSVVVTDANGLSVEAGKTTSITAGYPFLEPKAIRPLEDSSVEVGVWSVGMTYSRVGQDNLPLSVANGNNFAARFQRDAINVAYNKSEASAYEQHLKSGPSELVDRVDLGFFTGHGMPTGVLFSSSRDDSFLDISAGDTVQWGNTDLEWMVFAACEVLQRTAGGRGVANRWGPSFKGLHMMLGYHNISEDTSNEGEKFADYMLRQKILWVFGNDAMKVREAWVQAATDTQSRKVQWAYMGFYGNNNRTNMNDYFHGRGSVSSDINAAERKGTWYVRGPS</sequence>
<dbReference type="EMBL" id="CP003383">
    <property type="protein sequence ID" value="AFZ69619.1"/>
    <property type="molecule type" value="Genomic_DNA"/>
</dbReference>
<dbReference type="KEGG" id="dpd:Deipe_4271"/>
<gene>
    <name evidence="2" type="ordered locus">Deipe_4271</name>
</gene>
<dbReference type="HOGENOM" id="CLU_482265_0_0_0"/>
<dbReference type="PATRIC" id="fig|937777.3.peg.4301"/>
<feature type="chain" id="PRO_5003939655" description="Gingipain domain-containing protein" evidence="1">
    <location>
        <begin position="27"/>
        <end position="634"/>
    </location>
</feature>
<dbReference type="Proteomes" id="UP000010467">
    <property type="component" value="Plasmid pDEIPE01"/>
</dbReference>
<evidence type="ECO:0000256" key="1">
    <source>
        <dbReference type="SAM" id="SignalP"/>
    </source>
</evidence>
<geneLocation type="plasmid" evidence="2 3">
    <name>pDEIPE01</name>
</geneLocation>
<accession>L0A886</accession>
<proteinExistence type="predicted"/>
<dbReference type="InterPro" id="IPR045926">
    <property type="entry name" value="DUF6345"/>
</dbReference>
<keyword evidence="3" id="KW-1185">Reference proteome</keyword>
<reference evidence="3" key="1">
    <citation type="submission" date="2012-03" db="EMBL/GenBank/DDBJ databases">
        <title>Complete sequence of plasmid 1 of Deinococcus peraridilitoris DSM 19664.</title>
        <authorList>
            <person name="Lucas S."/>
            <person name="Copeland A."/>
            <person name="Lapidus A."/>
            <person name="Glavina del Rio T."/>
            <person name="Dalin E."/>
            <person name="Tice H."/>
            <person name="Bruce D."/>
            <person name="Goodwin L."/>
            <person name="Pitluck S."/>
            <person name="Peters L."/>
            <person name="Mikhailova N."/>
            <person name="Lu M."/>
            <person name="Kyrpides N."/>
            <person name="Mavromatis K."/>
            <person name="Ivanova N."/>
            <person name="Brettin T."/>
            <person name="Detter J.C."/>
            <person name="Han C."/>
            <person name="Larimer F."/>
            <person name="Land M."/>
            <person name="Hauser L."/>
            <person name="Markowitz V."/>
            <person name="Cheng J.-F."/>
            <person name="Hugenholtz P."/>
            <person name="Woyke T."/>
            <person name="Wu D."/>
            <person name="Pukall R."/>
            <person name="Steenblock K."/>
            <person name="Brambilla E."/>
            <person name="Klenk H.-P."/>
            <person name="Eisen J.A."/>
        </authorList>
    </citation>
    <scope>NUCLEOTIDE SEQUENCE [LARGE SCALE GENOMIC DNA]</scope>
    <source>
        <strain evidence="3">DSM 19664 / LMG 22246 / CIP 109416 / KR-200</strain>
        <plasmid evidence="3">Plasmid pDEIPE01</plasmid>
    </source>
</reference>
<keyword evidence="1" id="KW-0732">Signal</keyword>
<name>L0A886_DEIPD</name>
<keyword evidence="2" id="KW-0614">Plasmid</keyword>
<dbReference type="OrthoDB" id="135768at2"/>
<dbReference type="RefSeq" id="WP_015231519.1">
    <property type="nucleotide sequence ID" value="NC_019789.1"/>
</dbReference>
<dbReference type="Pfam" id="PF19872">
    <property type="entry name" value="DUF6345"/>
    <property type="match status" value="1"/>
</dbReference>
<dbReference type="PROSITE" id="PS51257">
    <property type="entry name" value="PROKAR_LIPOPROTEIN"/>
    <property type="match status" value="1"/>
</dbReference>
<feature type="signal peptide" evidence="1">
    <location>
        <begin position="1"/>
        <end position="26"/>
    </location>
</feature>
<dbReference type="AlphaFoldDB" id="L0A886"/>
<organism evidence="2 3">
    <name type="scientific">Deinococcus peraridilitoris (strain DSM 19664 / LMG 22246 / CIP 109416 / KR-200)</name>
    <dbReference type="NCBI Taxonomy" id="937777"/>
    <lineage>
        <taxon>Bacteria</taxon>
        <taxon>Thermotogati</taxon>
        <taxon>Deinococcota</taxon>
        <taxon>Deinococci</taxon>
        <taxon>Deinococcales</taxon>
        <taxon>Deinococcaceae</taxon>
        <taxon>Deinococcus</taxon>
    </lineage>
</organism>